<dbReference type="Gene3D" id="3.40.50.720">
    <property type="entry name" value="NAD(P)-binding Rossmann-like Domain"/>
    <property type="match status" value="2"/>
</dbReference>
<dbReference type="Proteomes" id="UP000053477">
    <property type="component" value="Unassembled WGS sequence"/>
</dbReference>
<gene>
    <name evidence="10" type="ORF">SCHPADRAFT_847260</name>
</gene>
<dbReference type="PANTHER" id="PTHR42789:SF1">
    <property type="entry name" value="D-ISOMER SPECIFIC 2-HYDROXYACID DEHYDROGENASE FAMILY PROTEIN (AFU_ORTHOLOGUE AFUA_6G10090)"/>
    <property type="match status" value="1"/>
</dbReference>
<dbReference type="OrthoDB" id="1621027at2759"/>
<dbReference type="PROSITE" id="PS00065">
    <property type="entry name" value="D_2_HYDROXYACID_DH_1"/>
    <property type="match status" value="1"/>
</dbReference>
<sequence>MSATMRKTPPIDIPRNGAAQPFNTNEVSISRSPVMAASFGASTSPTTSTLHERFKQEGFPNGISIRQPKVLRPVEKDELRLLLLENISMGAVAAFKTQGFQVDHFPKSWSEDELVEKIGSYHAIGIRSKTRITERVLKAASKLLVIGCFCIGTNQVDLVAASRAGVPVFNSPFSNSRSVAELVMSEIVALSRQLFDRSRELKEGIWNKVSKGCWEVRGKTLGIIGYGHIGSQLSVLAESFGIRVLFYDVINIMPLGSARQMPTLEALLAESDYVTLHVPELPETTNLMTSVQLAQMKKGSYLINNARGKVVDIPALITAIKQGHLAGAAIDVFPSEPGANGQPFDDKLNAWSTELRSLPNVILTPHIGGSTEEAQRMIGEEVSSALTRYLNYGSTLSAVNFPEVDLRAIDDGAQNQIRVCHVHVNQPGVLRQVNEILSPYNVEKQYSESKGDIAYLMADIADVSKQDIEKLRNMITHTNANILTRLLA</sequence>
<dbReference type="STRING" id="27342.A0A0H2SIY1"/>
<accession>A0A0H2SIY1</accession>
<dbReference type="InParanoid" id="A0A0H2SIY1"/>
<dbReference type="GO" id="GO:0051287">
    <property type="term" value="F:NAD binding"/>
    <property type="evidence" value="ECO:0007669"/>
    <property type="project" value="InterPro"/>
</dbReference>
<keyword evidence="3 6" id="KW-0560">Oxidoreductase</keyword>
<dbReference type="InterPro" id="IPR036291">
    <property type="entry name" value="NAD(P)-bd_dom_sf"/>
</dbReference>
<dbReference type="InterPro" id="IPR006140">
    <property type="entry name" value="D-isomer_DH_NAD-bd"/>
</dbReference>
<evidence type="ECO:0000256" key="1">
    <source>
        <dbReference type="ARBA" id="ARBA00005854"/>
    </source>
</evidence>
<reference evidence="10 11" key="1">
    <citation type="submission" date="2015-04" db="EMBL/GenBank/DDBJ databases">
        <title>Complete genome sequence of Schizopora paradoxa KUC8140, a cosmopolitan wood degrader in East Asia.</title>
        <authorList>
            <consortium name="DOE Joint Genome Institute"/>
            <person name="Min B."/>
            <person name="Park H."/>
            <person name="Jang Y."/>
            <person name="Kim J.-J."/>
            <person name="Kim K.H."/>
            <person name="Pangilinan J."/>
            <person name="Lipzen A."/>
            <person name="Riley R."/>
            <person name="Grigoriev I.V."/>
            <person name="Spatafora J.W."/>
            <person name="Choi I.-G."/>
        </authorList>
    </citation>
    <scope>NUCLEOTIDE SEQUENCE [LARGE SCALE GENOMIC DNA]</scope>
    <source>
        <strain evidence="10 11">KUC8140</strain>
    </source>
</reference>
<dbReference type="Pfam" id="PF02826">
    <property type="entry name" value="2-Hacid_dh_C"/>
    <property type="match status" value="1"/>
</dbReference>
<keyword evidence="2" id="KW-0028">Amino-acid biosynthesis</keyword>
<evidence type="ECO:0000256" key="4">
    <source>
        <dbReference type="ARBA" id="ARBA00023027"/>
    </source>
</evidence>
<dbReference type="PROSITE" id="PS00671">
    <property type="entry name" value="D_2_HYDROXYACID_DH_3"/>
    <property type="match status" value="1"/>
</dbReference>
<keyword evidence="11" id="KW-1185">Reference proteome</keyword>
<feature type="domain" description="D-isomer specific 2-hydroxyacid dehydrogenase catalytic" evidence="8">
    <location>
        <begin position="82"/>
        <end position="400"/>
    </location>
</feature>
<organism evidence="10 11">
    <name type="scientific">Schizopora paradoxa</name>
    <dbReference type="NCBI Taxonomy" id="27342"/>
    <lineage>
        <taxon>Eukaryota</taxon>
        <taxon>Fungi</taxon>
        <taxon>Dikarya</taxon>
        <taxon>Basidiomycota</taxon>
        <taxon>Agaricomycotina</taxon>
        <taxon>Agaricomycetes</taxon>
        <taxon>Hymenochaetales</taxon>
        <taxon>Schizoporaceae</taxon>
        <taxon>Schizopora</taxon>
    </lineage>
</organism>
<dbReference type="Pfam" id="PF00389">
    <property type="entry name" value="2-Hacid_dh"/>
    <property type="match status" value="1"/>
</dbReference>
<dbReference type="InterPro" id="IPR029752">
    <property type="entry name" value="D-isomer_DH_CS1"/>
</dbReference>
<dbReference type="SUPFAM" id="SSF52283">
    <property type="entry name" value="Formate/glycerate dehydrogenase catalytic domain-like"/>
    <property type="match status" value="1"/>
</dbReference>
<dbReference type="GO" id="GO:0006564">
    <property type="term" value="P:L-serine biosynthetic process"/>
    <property type="evidence" value="ECO:0007669"/>
    <property type="project" value="UniProtKB-ARBA"/>
</dbReference>
<protein>
    <recommendedName>
        <fullName evidence="12">Phosphoglycerate dehydrogenase</fullName>
    </recommendedName>
</protein>
<dbReference type="SUPFAM" id="SSF51735">
    <property type="entry name" value="NAD(P)-binding Rossmann-fold domains"/>
    <property type="match status" value="1"/>
</dbReference>
<dbReference type="InterPro" id="IPR045865">
    <property type="entry name" value="ACT-like_dom_sf"/>
</dbReference>
<dbReference type="InterPro" id="IPR029753">
    <property type="entry name" value="D-isomer_DH_CS"/>
</dbReference>
<feature type="region of interest" description="Disordered" evidence="7">
    <location>
        <begin position="1"/>
        <end position="23"/>
    </location>
</feature>
<evidence type="ECO:0000313" key="10">
    <source>
        <dbReference type="EMBL" id="KLO17046.1"/>
    </source>
</evidence>
<dbReference type="PANTHER" id="PTHR42789">
    <property type="entry name" value="D-ISOMER SPECIFIC 2-HYDROXYACID DEHYDROGENASE FAMILY PROTEIN (AFU_ORTHOLOGUE AFUA_6G10090)"/>
    <property type="match status" value="1"/>
</dbReference>
<evidence type="ECO:0000259" key="9">
    <source>
        <dbReference type="Pfam" id="PF02826"/>
    </source>
</evidence>
<dbReference type="CDD" id="cd12176">
    <property type="entry name" value="PGDH_3"/>
    <property type="match status" value="1"/>
</dbReference>
<evidence type="ECO:0000256" key="5">
    <source>
        <dbReference type="ARBA" id="ARBA00029440"/>
    </source>
</evidence>
<dbReference type="GO" id="GO:0047545">
    <property type="term" value="F:(S)-2-hydroxyglutarate dehydrogenase activity"/>
    <property type="evidence" value="ECO:0007669"/>
    <property type="project" value="UniProtKB-ARBA"/>
</dbReference>
<dbReference type="FunFam" id="3.40.50.720:FF:000041">
    <property type="entry name" value="D-3-phosphoglycerate dehydrogenase"/>
    <property type="match status" value="1"/>
</dbReference>
<dbReference type="NCBIfam" id="NF008759">
    <property type="entry name" value="PRK11790.1"/>
    <property type="match status" value="1"/>
</dbReference>
<evidence type="ECO:0008006" key="12">
    <source>
        <dbReference type="Google" id="ProtNLM"/>
    </source>
</evidence>
<dbReference type="InterPro" id="IPR006139">
    <property type="entry name" value="D-isomer_2_OHA_DH_cat_dom"/>
</dbReference>
<evidence type="ECO:0000256" key="2">
    <source>
        <dbReference type="ARBA" id="ARBA00022605"/>
    </source>
</evidence>
<comment type="pathway">
    <text evidence="5">Amino-acid biosynthesis.</text>
</comment>
<name>A0A0H2SIY1_9AGAM</name>
<dbReference type="InterPro" id="IPR050857">
    <property type="entry name" value="D-2-hydroxyacid_DH"/>
</dbReference>
<comment type="similarity">
    <text evidence="1 6">Belongs to the D-isomer specific 2-hydroxyacid dehydrogenase family.</text>
</comment>
<dbReference type="FunCoup" id="A0A0H2SIY1">
    <property type="interactions" value="270"/>
</dbReference>
<proteinExistence type="inferred from homology"/>
<evidence type="ECO:0000256" key="7">
    <source>
        <dbReference type="SAM" id="MobiDB-lite"/>
    </source>
</evidence>
<feature type="domain" description="D-isomer specific 2-hydroxyacid dehydrogenase NAD-binding" evidence="9">
    <location>
        <begin position="186"/>
        <end position="368"/>
    </location>
</feature>
<dbReference type="Gene3D" id="3.30.70.260">
    <property type="match status" value="1"/>
</dbReference>
<keyword evidence="4" id="KW-0520">NAD</keyword>
<evidence type="ECO:0000259" key="8">
    <source>
        <dbReference type="Pfam" id="PF00389"/>
    </source>
</evidence>
<dbReference type="EMBL" id="KQ085909">
    <property type="protein sequence ID" value="KLO17046.1"/>
    <property type="molecule type" value="Genomic_DNA"/>
</dbReference>
<dbReference type="AlphaFoldDB" id="A0A0H2SIY1"/>
<evidence type="ECO:0000313" key="11">
    <source>
        <dbReference type="Proteomes" id="UP000053477"/>
    </source>
</evidence>
<dbReference type="SUPFAM" id="SSF55021">
    <property type="entry name" value="ACT-like"/>
    <property type="match status" value="1"/>
</dbReference>
<dbReference type="GO" id="GO:0004617">
    <property type="term" value="F:phosphoglycerate dehydrogenase activity"/>
    <property type="evidence" value="ECO:0007669"/>
    <property type="project" value="UniProtKB-ARBA"/>
</dbReference>
<evidence type="ECO:0000256" key="3">
    <source>
        <dbReference type="ARBA" id="ARBA00023002"/>
    </source>
</evidence>
<evidence type="ECO:0000256" key="6">
    <source>
        <dbReference type="RuleBase" id="RU003719"/>
    </source>
</evidence>